<feature type="chain" id="PRO_5027114300" description="TRAP-type C4-dicarboxylate transport system, substrate-binding protein" evidence="1">
    <location>
        <begin position="23"/>
        <end position="353"/>
    </location>
</feature>
<proteinExistence type="predicted"/>
<keyword evidence="1" id="KW-0732">Signal</keyword>
<evidence type="ECO:0000313" key="2">
    <source>
        <dbReference type="EMBL" id="QJR16179.1"/>
    </source>
</evidence>
<dbReference type="Proteomes" id="UP000503096">
    <property type="component" value="Chromosome"/>
</dbReference>
<dbReference type="EMBL" id="CP053073">
    <property type="protein sequence ID" value="QJR16179.1"/>
    <property type="molecule type" value="Genomic_DNA"/>
</dbReference>
<gene>
    <name evidence="2" type="ORF">DSM104440_03008</name>
</gene>
<keyword evidence="3" id="KW-1185">Reference proteome</keyword>
<dbReference type="InParanoid" id="A0A6M4H8X3"/>
<protein>
    <recommendedName>
        <fullName evidence="4">TRAP-type C4-dicarboxylate transport system, substrate-binding protein</fullName>
    </recommendedName>
</protein>
<reference evidence="2 3" key="1">
    <citation type="submission" date="2020-04" db="EMBL/GenBank/DDBJ databases">
        <title>Usitatibacter rugosus gen. nov., sp. nov. and Usitatibacter palustris sp. nov., novel members of Usitatibacteraceae fam. nov. within the order Nitrosomonadales isolated from soil.</title>
        <authorList>
            <person name="Huber K.J."/>
            <person name="Neumann-Schaal M."/>
            <person name="Geppert A."/>
            <person name="Luckner M."/>
            <person name="Wanner G."/>
            <person name="Overmann J."/>
        </authorList>
    </citation>
    <scope>NUCLEOTIDE SEQUENCE [LARGE SCALE GENOMIC DNA]</scope>
    <source>
        <strain evidence="2 3">Swamp67</strain>
    </source>
</reference>
<organism evidence="2 3">
    <name type="scientific">Usitatibacter palustris</name>
    <dbReference type="NCBI Taxonomy" id="2732487"/>
    <lineage>
        <taxon>Bacteria</taxon>
        <taxon>Pseudomonadati</taxon>
        <taxon>Pseudomonadota</taxon>
        <taxon>Betaproteobacteria</taxon>
        <taxon>Nitrosomonadales</taxon>
        <taxon>Usitatibacteraceae</taxon>
        <taxon>Usitatibacter</taxon>
    </lineage>
</organism>
<sequence>MMGRAFVRNVLIATLAGLAACAAFNYAIDPYQQYRIPTSYAPRFYAAFQRYENPGLARHYDFDRIVLGSSMAENIPGSLVDEAFKGGKTINLSLSAMTAYDARRVLEVALARGTVKQVIYAPDFNSFSKGVDHSGFPQAHPGFLYDNAVWNDYPYLLSIATLRKSAEIAMDLRINRFSTDRDKPWYWANAYAFGPRFAVAGIDPKQVGKNFRDFPRTLPGMQASFRANIEPLLRDNPKTEFVFVYLPFSILVWADFVQRGELETALAFKRWSFHELQKYPNARVHDFQARTEFQGLQHYKDIYHHSPAISSRVIWEMARGQERVTAENLEAGLAQLRATALAADPVRLVDEAK</sequence>
<feature type="signal peptide" evidence="1">
    <location>
        <begin position="1"/>
        <end position="22"/>
    </location>
</feature>
<dbReference type="AlphaFoldDB" id="A0A6M4H8X3"/>
<evidence type="ECO:0000313" key="3">
    <source>
        <dbReference type="Proteomes" id="UP000503096"/>
    </source>
</evidence>
<name>A0A6M4H8X3_9PROT</name>
<dbReference type="KEGG" id="upl:DSM104440_03008"/>
<evidence type="ECO:0008006" key="4">
    <source>
        <dbReference type="Google" id="ProtNLM"/>
    </source>
</evidence>
<evidence type="ECO:0000256" key="1">
    <source>
        <dbReference type="SAM" id="SignalP"/>
    </source>
</evidence>
<accession>A0A6M4H8X3</accession>
<dbReference type="PROSITE" id="PS51257">
    <property type="entry name" value="PROKAR_LIPOPROTEIN"/>
    <property type="match status" value="1"/>
</dbReference>
<dbReference type="RefSeq" id="WP_171164073.1">
    <property type="nucleotide sequence ID" value="NZ_CP053073.1"/>
</dbReference>